<keyword evidence="3" id="KW-0808">Transferase</keyword>
<dbReference type="Proteomes" id="UP000483004">
    <property type="component" value="Unassembled WGS sequence"/>
</dbReference>
<dbReference type="SUPFAM" id="SSF56112">
    <property type="entry name" value="Protein kinase-like (PK-like)"/>
    <property type="match status" value="1"/>
</dbReference>
<keyword evidence="11" id="KW-0472">Membrane</keyword>
<evidence type="ECO:0000256" key="6">
    <source>
        <dbReference type="ARBA" id="ARBA00022840"/>
    </source>
</evidence>
<name>A0A6L3VNN7_9ACTN</name>
<dbReference type="SMART" id="SM00220">
    <property type="entry name" value="S_TKc"/>
    <property type="match status" value="1"/>
</dbReference>
<comment type="catalytic activity">
    <reaction evidence="7">
        <text>L-threonyl-[protein] + ATP = O-phospho-L-threonyl-[protein] + ADP + H(+)</text>
        <dbReference type="Rhea" id="RHEA:46608"/>
        <dbReference type="Rhea" id="RHEA-COMP:11060"/>
        <dbReference type="Rhea" id="RHEA-COMP:11605"/>
        <dbReference type="ChEBI" id="CHEBI:15378"/>
        <dbReference type="ChEBI" id="CHEBI:30013"/>
        <dbReference type="ChEBI" id="CHEBI:30616"/>
        <dbReference type="ChEBI" id="CHEBI:61977"/>
        <dbReference type="ChEBI" id="CHEBI:456216"/>
        <dbReference type="EC" id="2.7.11.1"/>
    </reaction>
</comment>
<dbReference type="GO" id="GO:0005524">
    <property type="term" value="F:ATP binding"/>
    <property type="evidence" value="ECO:0007669"/>
    <property type="project" value="UniProtKB-UniRule"/>
</dbReference>
<evidence type="ECO:0000256" key="1">
    <source>
        <dbReference type="ARBA" id="ARBA00012513"/>
    </source>
</evidence>
<keyword evidence="6 9" id="KW-0067">ATP-binding</keyword>
<keyword evidence="14" id="KW-1185">Reference proteome</keyword>
<dbReference type="EC" id="2.7.11.1" evidence="1"/>
<evidence type="ECO:0000256" key="3">
    <source>
        <dbReference type="ARBA" id="ARBA00022679"/>
    </source>
</evidence>
<dbReference type="PROSITE" id="PS50011">
    <property type="entry name" value="PROTEIN_KINASE_DOM"/>
    <property type="match status" value="1"/>
</dbReference>
<sequence>MEQGMVLSGRYRLRRRLGRGGMGEVWAAQDEELDRPVAVKIVLAGLDGDPQSLLRLRKEARTAARLQHPGITVVHDIGEHDGHPYFVMELLSGRDTRTLLTGSPGGLPLADVLPLMAQVAEALAYAHERGVVHRDIKPANLVVLPGGEAKICDFGIARYAEASTQITATGGLLGTPAFMAPEQWKGDPVAPPADLYAFGATLHTLLTGAPPYPGPTPMALMHQHLSSPPPRLGAHLPASLDDLLQQLLAKDPAARPASAREVKAVLESCTAARPPGDARPAATIAVQQPASAPTVRVPAQPTNPGSPRGAGPVRSVWALAAGILLVLFAFVLVIAVHFPSAADKADPRWPLIVDATAAGVVGGSSYLGFYALSRALAFPDGLRRFTVAIFEFTDWFGDDLSAPGRIGKAVALALSIVTVAAFFASASAWVTFTSSLL</sequence>
<dbReference type="Pfam" id="PF00069">
    <property type="entry name" value="Pkinase"/>
    <property type="match status" value="1"/>
</dbReference>
<dbReference type="PROSITE" id="PS00108">
    <property type="entry name" value="PROTEIN_KINASE_ST"/>
    <property type="match status" value="1"/>
</dbReference>
<dbReference type="AlphaFoldDB" id="A0A6L3VNN7"/>
<accession>A0A6L3VNN7</accession>
<evidence type="ECO:0000256" key="7">
    <source>
        <dbReference type="ARBA" id="ARBA00047899"/>
    </source>
</evidence>
<gene>
    <name evidence="13" type="ORF">F9B16_26335</name>
</gene>
<dbReference type="GO" id="GO:0004674">
    <property type="term" value="F:protein serine/threonine kinase activity"/>
    <property type="evidence" value="ECO:0007669"/>
    <property type="project" value="UniProtKB-KW"/>
</dbReference>
<dbReference type="EMBL" id="WBMR01000086">
    <property type="protein sequence ID" value="KAB2375371.1"/>
    <property type="molecule type" value="Genomic_DNA"/>
</dbReference>
<evidence type="ECO:0000256" key="2">
    <source>
        <dbReference type="ARBA" id="ARBA00022527"/>
    </source>
</evidence>
<keyword evidence="11" id="KW-1133">Transmembrane helix</keyword>
<dbReference type="RefSeq" id="WP_151542822.1">
    <property type="nucleotide sequence ID" value="NZ_WBMR01000086.1"/>
</dbReference>
<feature type="binding site" evidence="9">
    <location>
        <position position="40"/>
    </location>
    <ligand>
        <name>ATP</name>
        <dbReference type="ChEBI" id="CHEBI:30616"/>
    </ligand>
</feature>
<feature type="transmembrane region" description="Helical" evidence="11">
    <location>
        <begin position="409"/>
        <end position="432"/>
    </location>
</feature>
<evidence type="ECO:0000259" key="12">
    <source>
        <dbReference type="PROSITE" id="PS50011"/>
    </source>
</evidence>
<evidence type="ECO:0000256" key="10">
    <source>
        <dbReference type="SAM" id="MobiDB-lite"/>
    </source>
</evidence>
<organism evidence="13 14">
    <name type="scientific">Actinomadura montaniterrae</name>
    <dbReference type="NCBI Taxonomy" id="1803903"/>
    <lineage>
        <taxon>Bacteria</taxon>
        <taxon>Bacillati</taxon>
        <taxon>Actinomycetota</taxon>
        <taxon>Actinomycetes</taxon>
        <taxon>Streptosporangiales</taxon>
        <taxon>Thermomonosporaceae</taxon>
        <taxon>Actinomadura</taxon>
    </lineage>
</organism>
<feature type="region of interest" description="Disordered" evidence="10">
    <location>
        <begin position="289"/>
        <end position="310"/>
    </location>
</feature>
<dbReference type="Gene3D" id="3.30.200.20">
    <property type="entry name" value="Phosphorylase Kinase, domain 1"/>
    <property type="match status" value="1"/>
</dbReference>
<evidence type="ECO:0000256" key="8">
    <source>
        <dbReference type="ARBA" id="ARBA00048679"/>
    </source>
</evidence>
<evidence type="ECO:0000256" key="11">
    <source>
        <dbReference type="SAM" id="Phobius"/>
    </source>
</evidence>
<dbReference type="InterPro" id="IPR011009">
    <property type="entry name" value="Kinase-like_dom_sf"/>
</dbReference>
<dbReference type="InterPro" id="IPR008271">
    <property type="entry name" value="Ser/Thr_kinase_AS"/>
</dbReference>
<comment type="catalytic activity">
    <reaction evidence="8">
        <text>L-seryl-[protein] + ATP = O-phospho-L-seryl-[protein] + ADP + H(+)</text>
        <dbReference type="Rhea" id="RHEA:17989"/>
        <dbReference type="Rhea" id="RHEA-COMP:9863"/>
        <dbReference type="Rhea" id="RHEA-COMP:11604"/>
        <dbReference type="ChEBI" id="CHEBI:15378"/>
        <dbReference type="ChEBI" id="CHEBI:29999"/>
        <dbReference type="ChEBI" id="CHEBI:30616"/>
        <dbReference type="ChEBI" id="CHEBI:83421"/>
        <dbReference type="ChEBI" id="CHEBI:456216"/>
        <dbReference type="EC" id="2.7.11.1"/>
    </reaction>
</comment>
<evidence type="ECO:0000256" key="5">
    <source>
        <dbReference type="ARBA" id="ARBA00022777"/>
    </source>
</evidence>
<dbReference type="OrthoDB" id="9762169at2"/>
<keyword evidence="11" id="KW-0812">Transmembrane</keyword>
<keyword evidence="5 13" id="KW-0418">Kinase</keyword>
<dbReference type="CDD" id="cd14014">
    <property type="entry name" value="STKc_PknB_like"/>
    <property type="match status" value="1"/>
</dbReference>
<dbReference type="PANTHER" id="PTHR43289:SF6">
    <property type="entry name" value="SERINE_THREONINE-PROTEIN KINASE NEKL-3"/>
    <property type="match status" value="1"/>
</dbReference>
<proteinExistence type="predicted"/>
<keyword evidence="4 9" id="KW-0547">Nucleotide-binding</keyword>
<protein>
    <recommendedName>
        <fullName evidence="1">non-specific serine/threonine protein kinase</fullName>
        <ecNumber evidence="1">2.7.11.1</ecNumber>
    </recommendedName>
</protein>
<evidence type="ECO:0000256" key="9">
    <source>
        <dbReference type="PROSITE-ProRule" id="PRU10141"/>
    </source>
</evidence>
<feature type="transmembrane region" description="Helical" evidence="11">
    <location>
        <begin position="316"/>
        <end position="339"/>
    </location>
</feature>
<evidence type="ECO:0000256" key="4">
    <source>
        <dbReference type="ARBA" id="ARBA00022741"/>
    </source>
</evidence>
<feature type="domain" description="Protein kinase" evidence="12">
    <location>
        <begin position="11"/>
        <end position="266"/>
    </location>
</feature>
<dbReference type="InterPro" id="IPR000719">
    <property type="entry name" value="Prot_kinase_dom"/>
</dbReference>
<dbReference type="FunFam" id="3.30.200.20:FF:000035">
    <property type="entry name" value="Serine/threonine protein kinase Stk1"/>
    <property type="match status" value="1"/>
</dbReference>
<keyword evidence="2" id="KW-0723">Serine/threonine-protein kinase</keyword>
<evidence type="ECO:0000313" key="14">
    <source>
        <dbReference type="Proteomes" id="UP000483004"/>
    </source>
</evidence>
<evidence type="ECO:0000313" key="13">
    <source>
        <dbReference type="EMBL" id="KAB2375371.1"/>
    </source>
</evidence>
<reference evidence="13 14" key="1">
    <citation type="submission" date="2019-09" db="EMBL/GenBank/DDBJ databases">
        <title>Actinomadura physcomitrii sp. nov., a novel actinomycete isolated from moss [Physcomitrium sphaericum (Ludw) Fuernr].</title>
        <authorList>
            <person name="Liu C."/>
            <person name="Zhuang X."/>
        </authorList>
    </citation>
    <scope>NUCLEOTIDE SEQUENCE [LARGE SCALE GENOMIC DNA]</scope>
    <source>
        <strain evidence="13 14">CYP1-1B</strain>
    </source>
</reference>
<dbReference type="PANTHER" id="PTHR43289">
    <property type="entry name" value="MITOGEN-ACTIVATED PROTEIN KINASE KINASE KINASE 20-RELATED"/>
    <property type="match status" value="1"/>
</dbReference>
<comment type="caution">
    <text evidence="13">The sequence shown here is derived from an EMBL/GenBank/DDBJ whole genome shotgun (WGS) entry which is preliminary data.</text>
</comment>
<dbReference type="InterPro" id="IPR017441">
    <property type="entry name" value="Protein_kinase_ATP_BS"/>
</dbReference>
<feature type="transmembrane region" description="Helical" evidence="11">
    <location>
        <begin position="351"/>
        <end position="372"/>
    </location>
</feature>
<dbReference type="PROSITE" id="PS00107">
    <property type="entry name" value="PROTEIN_KINASE_ATP"/>
    <property type="match status" value="1"/>
</dbReference>
<dbReference type="Gene3D" id="1.10.510.10">
    <property type="entry name" value="Transferase(Phosphotransferase) domain 1"/>
    <property type="match status" value="1"/>
</dbReference>